<feature type="transmembrane region" description="Helical" evidence="10">
    <location>
        <begin position="546"/>
        <end position="564"/>
    </location>
</feature>
<evidence type="ECO:0000256" key="4">
    <source>
        <dbReference type="ARBA" id="ARBA00022989"/>
    </source>
</evidence>
<dbReference type="PANTHER" id="PTHR24246">
    <property type="entry name" value="OLFACTORY RECEPTOR AND ADENOSINE RECEPTOR"/>
    <property type="match status" value="1"/>
</dbReference>
<dbReference type="PANTHER" id="PTHR24246:SF27">
    <property type="entry name" value="ADENOSINE RECEPTOR, ISOFORM A"/>
    <property type="match status" value="1"/>
</dbReference>
<keyword evidence="7" id="KW-0675">Receptor</keyword>
<keyword evidence="3 10" id="KW-0812">Transmembrane</keyword>
<evidence type="ECO:0000256" key="8">
    <source>
        <dbReference type="ARBA" id="ARBA00023180"/>
    </source>
</evidence>
<evidence type="ECO:0000256" key="6">
    <source>
        <dbReference type="ARBA" id="ARBA00023136"/>
    </source>
</evidence>
<feature type="transmembrane region" description="Helical" evidence="10">
    <location>
        <begin position="467"/>
        <end position="484"/>
    </location>
</feature>
<evidence type="ECO:0000313" key="12">
    <source>
        <dbReference type="EMBL" id="RMX59877.1"/>
    </source>
</evidence>
<organism evidence="12 13">
    <name type="scientific">Pocillopora damicornis</name>
    <name type="common">Cauliflower coral</name>
    <name type="synonym">Millepora damicornis</name>
    <dbReference type="NCBI Taxonomy" id="46731"/>
    <lineage>
        <taxon>Eukaryota</taxon>
        <taxon>Metazoa</taxon>
        <taxon>Cnidaria</taxon>
        <taxon>Anthozoa</taxon>
        <taxon>Hexacorallia</taxon>
        <taxon>Scleractinia</taxon>
        <taxon>Astrocoeniina</taxon>
        <taxon>Pocilloporidae</taxon>
        <taxon>Pocillopora</taxon>
    </lineage>
</organism>
<comment type="subcellular location">
    <subcellularLocation>
        <location evidence="1">Cell membrane</location>
        <topology evidence="1">Multi-pass membrane protein</topology>
    </subcellularLocation>
</comment>
<evidence type="ECO:0000259" key="11">
    <source>
        <dbReference type="PROSITE" id="PS50262"/>
    </source>
</evidence>
<proteinExistence type="predicted"/>
<keyword evidence="6 10" id="KW-0472">Membrane</keyword>
<evidence type="ECO:0000256" key="1">
    <source>
        <dbReference type="ARBA" id="ARBA00004651"/>
    </source>
</evidence>
<keyword evidence="5" id="KW-0297">G-protein coupled receptor</keyword>
<dbReference type="Pfam" id="PF00001">
    <property type="entry name" value="7tm_1"/>
    <property type="match status" value="2"/>
</dbReference>
<dbReference type="GO" id="GO:0004930">
    <property type="term" value="F:G protein-coupled receptor activity"/>
    <property type="evidence" value="ECO:0007669"/>
    <property type="project" value="UniProtKB-KW"/>
</dbReference>
<dbReference type="Proteomes" id="UP000275408">
    <property type="component" value="Unassembled WGS sequence"/>
</dbReference>
<protein>
    <recommendedName>
        <fullName evidence="11">G-protein coupled receptors family 1 profile domain-containing protein</fullName>
    </recommendedName>
</protein>
<comment type="caution">
    <text evidence="12">The sequence shown here is derived from an EMBL/GenBank/DDBJ whole genome shotgun (WGS) entry which is preliminary data.</text>
</comment>
<dbReference type="PRINTS" id="PR00237">
    <property type="entry name" value="GPCRRHODOPSN"/>
</dbReference>
<reference evidence="12 13" key="1">
    <citation type="journal article" date="2018" name="Sci. Rep.">
        <title>Comparative analysis of the Pocillopora damicornis genome highlights role of immune system in coral evolution.</title>
        <authorList>
            <person name="Cunning R."/>
            <person name="Bay R.A."/>
            <person name="Gillette P."/>
            <person name="Baker A.C."/>
            <person name="Traylor-Knowles N."/>
        </authorList>
    </citation>
    <scope>NUCLEOTIDE SEQUENCE [LARGE SCALE GENOMIC DNA]</scope>
    <source>
        <strain evidence="12">RSMAS</strain>
        <tissue evidence="12">Whole animal</tissue>
    </source>
</reference>
<accession>A0A3M6V1W0</accession>
<gene>
    <name evidence="12" type="ORF">pdam_00025022</name>
</gene>
<evidence type="ECO:0000256" key="10">
    <source>
        <dbReference type="SAM" id="Phobius"/>
    </source>
</evidence>
<dbReference type="SUPFAM" id="SSF81321">
    <property type="entry name" value="Family A G protein-coupled receptor-like"/>
    <property type="match status" value="2"/>
</dbReference>
<evidence type="ECO:0000256" key="5">
    <source>
        <dbReference type="ARBA" id="ARBA00023040"/>
    </source>
</evidence>
<feature type="transmembrane region" description="Helical" evidence="10">
    <location>
        <begin position="112"/>
        <end position="133"/>
    </location>
</feature>
<dbReference type="InterPro" id="IPR000276">
    <property type="entry name" value="GPCR_Rhodpsn"/>
</dbReference>
<evidence type="ECO:0000256" key="9">
    <source>
        <dbReference type="ARBA" id="ARBA00023224"/>
    </source>
</evidence>
<feature type="transmembrane region" description="Helical" evidence="10">
    <location>
        <begin position="238"/>
        <end position="263"/>
    </location>
</feature>
<feature type="transmembrane region" description="Helical" evidence="10">
    <location>
        <begin position="269"/>
        <end position="293"/>
    </location>
</feature>
<dbReference type="Gene3D" id="1.20.1070.10">
    <property type="entry name" value="Rhodopsin 7-helix transmembrane proteins"/>
    <property type="match status" value="2"/>
</dbReference>
<dbReference type="OrthoDB" id="5964909at2759"/>
<keyword evidence="9" id="KW-0807">Transducer</keyword>
<feature type="transmembrane region" description="Helical" evidence="10">
    <location>
        <begin position="584"/>
        <end position="602"/>
    </location>
</feature>
<feature type="transmembrane region" description="Helical" evidence="10">
    <location>
        <begin position="429"/>
        <end position="455"/>
    </location>
</feature>
<evidence type="ECO:0000256" key="3">
    <source>
        <dbReference type="ARBA" id="ARBA00022692"/>
    </source>
</evidence>
<evidence type="ECO:0000256" key="2">
    <source>
        <dbReference type="ARBA" id="ARBA00022475"/>
    </source>
</evidence>
<name>A0A3M6V1W0_POCDA</name>
<dbReference type="InterPro" id="IPR017452">
    <property type="entry name" value="GPCR_Rhodpsn_7TM"/>
</dbReference>
<dbReference type="PROSITE" id="PS50262">
    <property type="entry name" value="G_PROTEIN_RECEP_F1_2"/>
    <property type="match status" value="2"/>
</dbReference>
<dbReference type="EMBL" id="RCHS01000254">
    <property type="protein sequence ID" value="RMX59877.1"/>
    <property type="molecule type" value="Genomic_DNA"/>
</dbReference>
<dbReference type="AlphaFoldDB" id="A0A3M6V1W0"/>
<evidence type="ECO:0000313" key="13">
    <source>
        <dbReference type="Proteomes" id="UP000275408"/>
    </source>
</evidence>
<feature type="transmembrane region" description="Helical" evidence="10">
    <location>
        <begin position="178"/>
        <end position="198"/>
    </location>
</feature>
<feature type="domain" description="G-protein coupled receptors family 1 profile" evidence="11">
    <location>
        <begin position="363"/>
        <end position="600"/>
    </location>
</feature>
<keyword evidence="4 10" id="KW-1133">Transmembrane helix</keyword>
<feature type="transmembrane region" description="Helical" evidence="10">
    <location>
        <begin position="154"/>
        <end position="172"/>
    </location>
</feature>
<keyword evidence="2" id="KW-1003">Cell membrane</keyword>
<sequence length="622" mass="70966">MITTTNLTESRTHTQTFDESLCSSVWIGEFKQQSISFSAVNILLSITATLGNSLILVALHKESSLHPPSKLFYRCLATTDLLVGLVTQPIYVTYWMSVVHEHWGLCRYARDVIFILSYVLCGVSLLTTTAISVDRLLAMLLGLRYKETVTLRRTYIILAIVWVACLFAGLFSYLDYRIGLWCSLIIIPFCLISLIASYTKIFRALRYHEVQVQDHVQQHPSQTTALNMARYRKAVYNALWVQLALVVCYVPQFTGRIVIFLSANRFSNFYLIYGMANVLVFFNSTINPFLYCWKISEVRRASQQYDGKNENRMMETTNITGNGTHTQAFDIFLCSPVWEVEFKQHSISFSAVNILLSITAILGNSLILVALHKESSLHPPSKLLYRFLATSDLLVGLVSQPLHATYWMSVVHEHWSLCRYVRQGSGMTGYALCSVSLLTLTAISVDRLLAMLLGLRYKEIVTLRRTYIIIAIFWVLSLVVGLFFHLNYRITFWCTLIGAPTCLVISIASYTKIFRALSHHQAQVQDHAQQQPTQPNALNMARYRKAVYSAQLALVVCYVPFYTVETVISLSKERFPNFIVIRRMAVVLVFFNSTLNPFLYCWKIGQVRLAVKQTIRQAICYA</sequence>
<keyword evidence="8" id="KW-0325">Glycoprotein</keyword>
<keyword evidence="13" id="KW-1185">Reference proteome</keyword>
<dbReference type="CDD" id="cd00637">
    <property type="entry name" value="7tm_classA_rhodopsin-like"/>
    <property type="match status" value="2"/>
</dbReference>
<dbReference type="GO" id="GO:0005886">
    <property type="term" value="C:plasma membrane"/>
    <property type="evidence" value="ECO:0007669"/>
    <property type="project" value="UniProtKB-SubCell"/>
</dbReference>
<feature type="transmembrane region" description="Helical" evidence="10">
    <location>
        <begin position="490"/>
        <end position="510"/>
    </location>
</feature>
<feature type="transmembrane region" description="Helical" evidence="10">
    <location>
        <begin position="35"/>
        <end position="59"/>
    </location>
</feature>
<evidence type="ECO:0000256" key="7">
    <source>
        <dbReference type="ARBA" id="ARBA00023170"/>
    </source>
</evidence>
<feature type="transmembrane region" description="Helical" evidence="10">
    <location>
        <begin position="351"/>
        <end position="371"/>
    </location>
</feature>
<feature type="domain" description="G-protein coupled receptors family 1 profile" evidence="11">
    <location>
        <begin position="51"/>
        <end position="291"/>
    </location>
</feature>